<reference evidence="2" key="2">
    <citation type="journal article" date="2021" name="PeerJ">
        <title>Extensive microbial diversity within the chicken gut microbiome revealed by metagenomics and culture.</title>
        <authorList>
            <person name="Gilroy R."/>
            <person name="Ravi A."/>
            <person name="Getino M."/>
            <person name="Pursley I."/>
            <person name="Horton D.L."/>
            <person name="Alikhan N.F."/>
            <person name="Baker D."/>
            <person name="Gharbi K."/>
            <person name="Hall N."/>
            <person name="Watson M."/>
            <person name="Adriaenssens E.M."/>
            <person name="Foster-Nyarko E."/>
            <person name="Jarju S."/>
            <person name="Secka A."/>
            <person name="Antonio M."/>
            <person name="Oren A."/>
            <person name="Chaudhuri R.R."/>
            <person name="La Ragione R."/>
            <person name="Hildebrand F."/>
            <person name="Pallen M.J."/>
        </authorList>
    </citation>
    <scope>NUCLEOTIDE SEQUENCE</scope>
    <source>
        <strain evidence="2">ChiSxjej2B14-6234</strain>
    </source>
</reference>
<evidence type="ECO:0000259" key="1">
    <source>
        <dbReference type="Pfam" id="PF12804"/>
    </source>
</evidence>
<dbReference type="Proteomes" id="UP000886887">
    <property type="component" value="Unassembled WGS sequence"/>
</dbReference>
<dbReference type="AlphaFoldDB" id="A0A9D0Z8E1"/>
<gene>
    <name evidence="2" type="ORF">IAB73_02730</name>
</gene>
<evidence type="ECO:0000313" key="2">
    <source>
        <dbReference type="EMBL" id="HIQ71111.1"/>
    </source>
</evidence>
<keyword evidence="2" id="KW-0808">Transferase</keyword>
<evidence type="ECO:0000313" key="3">
    <source>
        <dbReference type="Proteomes" id="UP000886887"/>
    </source>
</evidence>
<proteinExistence type="predicted"/>
<protein>
    <submittedName>
        <fullName evidence="2">NTP transferase domain-containing protein</fullName>
    </submittedName>
</protein>
<name>A0A9D0Z8E1_9FIRM</name>
<dbReference type="GO" id="GO:0016779">
    <property type="term" value="F:nucleotidyltransferase activity"/>
    <property type="evidence" value="ECO:0007669"/>
    <property type="project" value="UniProtKB-ARBA"/>
</dbReference>
<dbReference type="SUPFAM" id="SSF53448">
    <property type="entry name" value="Nucleotide-diphospho-sugar transferases"/>
    <property type="match status" value="1"/>
</dbReference>
<dbReference type="Pfam" id="PF12804">
    <property type="entry name" value="NTP_transf_3"/>
    <property type="match status" value="1"/>
</dbReference>
<comment type="caution">
    <text evidence="2">The sequence shown here is derived from an EMBL/GenBank/DDBJ whole genome shotgun (WGS) entry which is preliminary data.</text>
</comment>
<feature type="domain" description="MobA-like NTP transferase" evidence="1">
    <location>
        <begin position="6"/>
        <end position="124"/>
    </location>
</feature>
<organism evidence="2 3">
    <name type="scientific">Candidatus Onthenecus intestinigallinarum</name>
    <dbReference type="NCBI Taxonomy" id="2840875"/>
    <lineage>
        <taxon>Bacteria</taxon>
        <taxon>Bacillati</taxon>
        <taxon>Bacillota</taxon>
        <taxon>Clostridia</taxon>
        <taxon>Eubacteriales</taxon>
        <taxon>Candidatus Onthenecus</taxon>
    </lineage>
</organism>
<accession>A0A9D0Z8E1</accession>
<dbReference type="InterPro" id="IPR025877">
    <property type="entry name" value="MobA-like_NTP_Trfase"/>
</dbReference>
<dbReference type="EMBL" id="DVFJ01000008">
    <property type="protein sequence ID" value="HIQ71111.1"/>
    <property type="molecule type" value="Genomic_DNA"/>
</dbReference>
<sequence>MNTTLVIMAAGMGSRYGGNKQVAQIGPGGEMLMEYSIYDALRAGFTKVVLIIKRDMLETVKGLVGDRVAQRAQVEYVFQDFSSIPAFYSVPAERKKPFGTVHAILCARDVVHEPFAVLNADDYYGVPAFESMHACLQQLAPSGDAAMVGYRLRNTVSEHGTVTRGVCTVRDGRLAGVTETYGIRPFPDGSIRDTHEDGAGVPLDPDALVSMNFWGFTPWIFEAGAAYFDAFLRGLPADSLKGECLLPVMVDELMRAGRLSVRMLSTDAAWFGMTYQEDRPRVAEALRALHASGVYPPTLKA</sequence>
<dbReference type="InterPro" id="IPR029044">
    <property type="entry name" value="Nucleotide-diphossugar_trans"/>
</dbReference>
<dbReference type="Gene3D" id="3.90.550.10">
    <property type="entry name" value="Spore Coat Polysaccharide Biosynthesis Protein SpsA, Chain A"/>
    <property type="match status" value="1"/>
</dbReference>
<reference evidence="2" key="1">
    <citation type="submission" date="2020-10" db="EMBL/GenBank/DDBJ databases">
        <authorList>
            <person name="Gilroy R."/>
        </authorList>
    </citation>
    <scope>NUCLEOTIDE SEQUENCE</scope>
    <source>
        <strain evidence="2">ChiSxjej2B14-6234</strain>
    </source>
</reference>